<dbReference type="EMBL" id="FOFZ01000008">
    <property type="protein sequence ID" value="SER23758.1"/>
    <property type="molecule type" value="Genomic_DNA"/>
</dbReference>
<accession>A0A1H9MJF7</accession>
<proteinExistence type="predicted"/>
<dbReference type="AlphaFoldDB" id="A0A1H9MJF7"/>
<sequence length="71" mass="8465">MERKPISIYNLKRVTYNQSIYLAEKHLIFTKHTIKLAKNIYINLILLFLFKLFIAAFNSNPRSKIIQLIQI</sequence>
<gene>
    <name evidence="2" type="ORF">SAMN05444355_108117</name>
</gene>
<feature type="transmembrane region" description="Helical" evidence="1">
    <location>
        <begin position="40"/>
        <end position="57"/>
    </location>
</feature>
<dbReference type="Proteomes" id="UP000183658">
    <property type="component" value="Unassembled WGS sequence"/>
</dbReference>
<protein>
    <submittedName>
        <fullName evidence="2">Uncharacterized protein</fullName>
    </submittedName>
</protein>
<name>A0A1H9MJF7_FLAFI</name>
<keyword evidence="3" id="KW-1185">Reference proteome</keyword>
<evidence type="ECO:0000313" key="2">
    <source>
        <dbReference type="EMBL" id="SER23758.1"/>
    </source>
</evidence>
<keyword evidence="1" id="KW-1133">Transmembrane helix</keyword>
<reference evidence="3" key="1">
    <citation type="submission" date="2016-10" db="EMBL/GenBank/DDBJ databases">
        <authorList>
            <person name="Varghese N."/>
            <person name="Submissions S."/>
        </authorList>
    </citation>
    <scope>NUCLEOTIDE SEQUENCE [LARGE SCALE GENOMIC DNA]</scope>
    <source>
        <strain evidence="3">DSM 15719</strain>
    </source>
</reference>
<evidence type="ECO:0000256" key="1">
    <source>
        <dbReference type="SAM" id="Phobius"/>
    </source>
</evidence>
<organism evidence="2 3">
    <name type="scientific">Flavobacterium frigoris</name>
    <dbReference type="NCBI Taxonomy" id="229204"/>
    <lineage>
        <taxon>Bacteria</taxon>
        <taxon>Pseudomonadati</taxon>
        <taxon>Bacteroidota</taxon>
        <taxon>Flavobacteriia</taxon>
        <taxon>Flavobacteriales</taxon>
        <taxon>Flavobacteriaceae</taxon>
        <taxon>Flavobacterium</taxon>
    </lineage>
</organism>
<keyword evidence="1" id="KW-0472">Membrane</keyword>
<evidence type="ECO:0000313" key="3">
    <source>
        <dbReference type="Proteomes" id="UP000183658"/>
    </source>
</evidence>
<keyword evidence="1" id="KW-0812">Transmembrane</keyword>